<evidence type="ECO:0000256" key="25">
    <source>
        <dbReference type="ARBA" id="ARBA00023136"/>
    </source>
</evidence>
<comment type="domain">
    <text evidence="32">The CD4-binding region is targeted by the antibody b12.</text>
</comment>
<feature type="domain" description="Retroviral envelope protein GP41-like" evidence="36">
    <location>
        <begin position="539"/>
        <end position="729"/>
    </location>
</feature>
<evidence type="ECO:0000256" key="3">
    <source>
        <dbReference type="ARBA" id="ARBA00004505"/>
    </source>
</evidence>
<gene>
    <name evidence="32 37" type="primary">env</name>
</gene>
<keyword evidence="13 32" id="KW-0165">Cleavage on pair of basic residues</keyword>
<keyword evidence="21 32" id="KW-1164">Virus endocytosis by host</keyword>
<evidence type="ECO:0000313" key="48">
    <source>
        <dbReference type="EMBL" id="ACS67737.1"/>
    </source>
</evidence>
<dbReference type="FunFam" id="1.10.287.210:FF:000001">
    <property type="entry name" value="Envelope glycoprotein gp160"/>
    <property type="match status" value="1"/>
</dbReference>
<dbReference type="HAMAP" id="MF_04083">
    <property type="entry name" value="HIV_ENV"/>
    <property type="match status" value="1"/>
</dbReference>
<comment type="PTM">
    <text evidence="32">Palmitoylation of the transmembrane protein and of Env polyprotein (prior to its proteolytic cleavage) is essential for their association with host cell membrane lipid rafts. Palmitoylation is therefore required for envelope trafficking to classical lipid rafts, but not for viral replication.</text>
</comment>
<evidence type="ECO:0000256" key="34">
    <source>
        <dbReference type="SAM" id="MobiDB-lite"/>
    </source>
</evidence>
<sequence length="872" mass="98552">MRVRGILKNYQQWWIWGILGFWIINLVGGNLWVTVYYGVPVWRDANTTLFCASDAKAYDREVHNVWATHACVPTDPSPQEMVLRNVTENFNMWKNDMVDQMHEDIISLWDQSLKPCVKLTPLCVTLSCTNANITNTNANSTNSTSTNANKTSINNDMQEIKNCSFNMTTELRDKQKKEYALFYRLDIVPLEKGNNASNYSDYRLINCNTSAIKQACPKVSFEPIPIHYCAPAGYAILKCNSKTFNGTGPCLNVSTVQCTHGIKPVVSTQLLLNGSLAEEEIVIRSENITNNAKTIIVHLNESVGIVCTRPGNNTRKSIRIGPGQAFYATGDIIGDIRQAHCNISEEAWNRTLLRVAKKLREYFPNKTIAFDSPSGGDLEIVTHTFNCGGEFFYCNTSDLFNRVYNTTGTYNSTERRNSTITIQCRIKQIINMWQRVGQAMYAPPIAGNITCKSNITGLLLTRDGGQNIKNETNKETFRPGGGDMRDNWRSELYKYKVVEIKPLGVAPTGAKRRVVGREKRALGMGAMIFGFLGAAGSTMGAASITLTVQARNLLSGIVQQQSNLLKAIEAQQHLLQLTVWGIKQLQARVLALERYLKDQQLLGLWGCSGKIICPTAVPWNLNWSDKSQTQIWDNMTWMDWDREISNYTNTIYKLLEESQNQQEKNEKDLLALDSWDNLWSWFNISNWLWYIKIFIMVIGGLIGLRIIFAVLSIVNRVRQGYSPLSFQTLTPNPREPDRLGRIEEEGGEQDRDRSVRLVSGFLALAWDDLRSLCLFCYHQLRNFILIAARAVEILGRSSLRGLQKGWTALKYLKSLVQYWGLELKKSAISLLDTIAIAVAEGTDRIIEVIQRIGRAILNIPRRLRQGFEAALL</sequence>
<evidence type="ECO:0000256" key="14">
    <source>
        <dbReference type="ARBA" id="ARBA00022692"/>
    </source>
</evidence>
<feature type="disulfide bond" evidence="32">
    <location>
        <begin position="239"/>
        <end position="250"/>
    </location>
</feature>
<keyword evidence="7 32" id="KW-1168">Fusion of virus membrane with host membrane</keyword>
<dbReference type="EMBL" id="FJ444096">
    <property type="protein sequence ID" value="ACS67724.1"/>
    <property type="molecule type" value="Genomic_DNA"/>
</dbReference>
<evidence type="ECO:0000256" key="26">
    <source>
        <dbReference type="ARBA" id="ARBA00023139"/>
    </source>
</evidence>
<feature type="lipid moiety-binding region" description="S-palmitoyl cysteine; by host" evidence="32">
    <location>
        <position position="773"/>
    </location>
</feature>
<keyword evidence="22 32" id="KW-1133">Transmembrane helix</keyword>
<feature type="region of interest" description="Immunosuppression" evidence="32">
    <location>
        <begin position="583"/>
        <end position="601"/>
    </location>
</feature>
<evidence type="ECO:0000256" key="33">
    <source>
        <dbReference type="RuleBase" id="RU363095"/>
    </source>
</evidence>
<proteinExistence type="inferred from homology"/>
<dbReference type="GO" id="GO:1903911">
    <property type="term" value="P:positive regulation of receptor clustering"/>
    <property type="evidence" value="ECO:0007669"/>
    <property type="project" value="UniProtKB-UniRule"/>
</dbReference>
<dbReference type="EMBL" id="FJ444117">
    <property type="protein sequence ID" value="ACS67745.1"/>
    <property type="molecule type" value="Genomic_DNA"/>
</dbReference>
<feature type="region of interest" description="CD4-binding loop" evidence="32">
    <location>
        <begin position="373"/>
        <end position="383"/>
    </location>
</feature>
<dbReference type="Gene3D" id="1.20.5.490">
    <property type="entry name" value="Single helix bin"/>
    <property type="match status" value="1"/>
</dbReference>
<evidence type="ECO:0000256" key="13">
    <source>
        <dbReference type="ARBA" id="ARBA00022685"/>
    </source>
</evidence>
<feature type="short sequence motif" description="Di-leucine internalization motif" evidence="32">
    <location>
        <begin position="871"/>
        <end position="872"/>
    </location>
</feature>
<feature type="topological domain" description="Cytoplasmic" evidence="32">
    <location>
        <begin position="715"/>
        <end position="872"/>
    </location>
</feature>
<keyword evidence="11 32" id="KW-0945">Host-virus interaction</keyword>
<feature type="chain" id="PRO_5042638592" description="Transmembrane protein gp41" evidence="32">
    <location>
        <begin position="521"/>
        <end position="872"/>
    </location>
</feature>
<feature type="region of interest" description="Fusion peptide" evidence="32">
    <location>
        <begin position="521"/>
        <end position="541"/>
    </location>
</feature>
<evidence type="ECO:0000256" key="18">
    <source>
        <dbReference type="ARBA" id="ARBA00022844"/>
    </source>
</evidence>
<dbReference type="EMBL" id="FJ444118">
    <property type="protein sequence ID" value="ACS67746.1"/>
    <property type="molecule type" value="Genomic_DNA"/>
</dbReference>
<evidence type="ECO:0000313" key="44">
    <source>
        <dbReference type="EMBL" id="ACS67731.1"/>
    </source>
</evidence>
<evidence type="ECO:0000313" key="50">
    <source>
        <dbReference type="EMBL" id="ACS67741.1"/>
    </source>
</evidence>
<keyword evidence="24 32" id="KW-0175">Coiled coil</keyword>
<keyword evidence="26 32" id="KW-0564">Palmitate</keyword>
<accession>C6FZK1</accession>
<feature type="site" description="Cleavage; by host furin" evidence="32">
    <location>
        <begin position="520"/>
        <end position="521"/>
    </location>
</feature>
<dbReference type="CDD" id="cd09909">
    <property type="entry name" value="HIV-1-like_HR1-HR2"/>
    <property type="match status" value="1"/>
</dbReference>
<dbReference type="EMBL" id="FJ444113">
    <property type="protein sequence ID" value="ACS67741.1"/>
    <property type="molecule type" value="Genomic_DNA"/>
</dbReference>
<dbReference type="Pfam" id="PF00517">
    <property type="entry name" value="GP41"/>
    <property type="match status" value="1"/>
</dbReference>
<evidence type="ECO:0000313" key="49">
    <source>
        <dbReference type="EMBL" id="ACS67739.1"/>
    </source>
</evidence>
<dbReference type="EMBL" id="FJ444104">
    <property type="protein sequence ID" value="ACS67732.1"/>
    <property type="molecule type" value="Genomic_DNA"/>
</dbReference>
<evidence type="ECO:0000313" key="52">
    <source>
        <dbReference type="EMBL" id="ACS67744.1"/>
    </source>
</evidence>
<keyword evidence="25 32" id="KW-0472">Membrane</keyword>
<dbReference type="SUPFAM" id="SSF56502">
    <property type="entry name" value="gp120 core"/>
    <property type="match status" value="2"/>
</dbReference>
<keyword evidence="23 32" id="KW-1039">Host endosome</keyword>
<dbReference type="EMBL" id="MN202472">
    <property type="protein sequence ID" value="QDZ37796.1"/>
    <property type="molecule type" value="Genomic_RNA"/>
</dbReference>
<comment type="domain">
    <text evidence="32">The membrane proximal external region (MPER) present in gp41 is a tryptophan-rich region recognized by the antibodies 2F5, Z13, and 4E10. MPER seems to play a role in fusion.</text>
</comment>
<dbReference type="GO" id="GO:0005198">
    <property type="term" value="F:structural molecule activity"/>
    <property type="evidence" value="ECO:0007669"/>
    <property type="project" value="UniProtKB-UniRule"/>
</dbReference>
<dbReference type="InterPro" id="IPR037527">
    <property type="entry name" value="Gp160"/>
</dbReference>
<comment type="function">
    <text evidence="32">Surface protein gp120: Attaches the virus to the host lymphoid cell by binding to the primary receptor CD4. This interaction induces a structural rearrangement creating a high affinity binding site for a chemokine coreceptor like CXCR4 and/or CCR5. Acts as a ligand for CD209/DC-SIGN and CLEC4M/DC-SIGNR, which are respectively found on dendritic cells (DCs), and on endothelial cells of liver sinusoids and lymph node sinuses. These interactions allow capture of viral particles at mucosal surfaces by these cells and subsequent transmission to permissive cells. HIV subverts the migration properties of dendritic cells to gain access to CD4+ T-cells in lymph nodes. Virus transmission to permissive T-cells occurs either in trans (without DCs infection, through viral capture and transmission), or in cis (following DCs productive infection, through the usual CD4-gp120 interaction), thereby inducing a robust infection. In trans infection, bound virions remain infectious over days and it is proposed that they are not degraded, but protected in non-lysosomal acidic organelles within the DCs close to the cell membrane thus contributing to the viral infectious potential during DCs' migration from the periphery to the lymphoid tissues. On arrival at lymphoid tissues, intact virions recycle back to DCs' cell surface allowing virus transmission to CD4+ T-cells.</text>
</comment>
<keyword evidence="16 32" id="KW-0732">Signal</keyword>
<keyword evidence="19 32" id="KW-1043">Host membrane</keyword>
<dbReference type="Gene3D" id="1.10.287.210">
    <property type="match status" value="1"/>
</dbReference>
<name>C6FZK1_HV1</name>
<reference evidence="55" key="3">
    <citation type="journal article" date="2013" name="J. Virol.">
        <title>Comparison of viral Env proteins from acute and chronic infections with subtype C human immunodeficiency virus type 1 identifies differences in glycosylation and CCR5 utilization and suggests a new strategy for immunogen design.</title>
        <authorList>
            <person name="Ping L.H."/>
            <person name="Joseph S.B."/>
            <person name="Anderson J.A."/>
            <person name="Abrahams M.R."/>
            <person name="Salazar-Gonzalez J.F."/>
            <person name="Kincer L.P."/>
            <person name="Treurnicht F.K."/>
            <person name="Arney L."/>
            <person name="Ojeda S."/>
            <person name="Zhang M."/>
            <person name="Keys J."/>
            <person name="Potter E.L."/>
            <person name="Chu H."/>
            <person name="Moore P."/>
            <person name="Salazar M.G."/>
            <person name="Iyer S."/>
            <person name="Jabara C."/>
            <person name="Kirchherr J."/>
            <person name="Mapanje C."/>
            <person name="Ngandu N."/>
            <person name="Seoighe C."/>
            <person name="Hoffman I."/>
            <person name="Gao F."/>
            <person name="Tang Y."/>
            <person name="Labranche C."/>
            <person name="Lee B."/>
            <person name="Saville A."/>
            <person name="Vermeulen M."/>
            <person name="Fiscus S."/>
            <person name="Morris L."/>
            <person name="Karim S.A."/>
            <person name="Haynes B.F."/>
            <person name="Shaw G.M."/>
            <person name="Korber B.T."/>
            <person name="Hahn B.H."/>
            <person name="Cohen M.S."/>
            <person name="Montefiori D."/>
            <person name="Williamson C."/>
            <person name="Swanstrom R."/>
        </authorList>
    </citation>
    <scope>NUCLEOTIDE SEQUENCE</scope>
    <source>
        <strain evidence="55">704809221_1B3</strain>
    </source>
</reference>
<keyword evidence="12 32" id="KW-1162">Viral penetration into host cytoplasm</keyword>
<dbReference type="GO" id="GO:0039654">
    <property type="term" value="P:fusion of virus membrane with host endosome membrane"/>
    <property type="evidence" value="ECO:0007669"/>
    <property type="project" value="UniProtKB-UniRule"/>
</dbReference>
<dbReference type="GO" id="GO:0020002">
    <property type="term" value="C:host cell plasma membrane"/>
    <property type="evidence" value="ECO:0007669"/>
    <property type="project" value="UniProtKB-SubCell"/>
</dbReference>
<evidence type="ECO:0000313" key="37">
    <source>
        <dbReference type="EMBL" id="ACS67720.1"/>
    </source>
</evidence>
<comment type="function">
    <text evidence="32">Transmembrane protein gp41: Acts as a class I viral fusion protein. Under the current model, the protein has at least 3 conformational states: pre-fusion native state, pre-hairpin intermediate state, and post-fusion hairpin state. During fusion of viral and target intracellular membranes, the coiled coil regions (heptad repeats) assume a trimer-of-hairpins structure, positioning the fusion peptide in close proximity to the C-terminal region of the ectodomain. The formation of this structure appears to drive apposition and subsequent fusion of viral and target cell membranes. Complete fusion occurs in host cell endosomes and is dynamin-dependent, however some lipid transfer might occur at the plasma membrane. The virus undergoes clathrin-dependent internalization long before endosomal fusion, thus minimizing the surface exposure of conserved viral epitopes during fusion and reducing the efficacy of inhibitors targeting these epitopes. Membranes fusion leads to delivery of the nucleocapsid into the cytoplasm.</text>
</comment>
<dbReference type="GO" id="GO:0019064">
    <property type="term" value="P:fusion of virus membrane with host plasma membrane"/>
    <property type="evidence" value="ECO:0007669"/>
    <property type="project" value="UniProtKB-UniRule"/>
</dbReference>
<keyword evidence="18 32" id="KW-0946">Virion</keyword>
<evidence type="ECO:0000256" key="20">
    <source>
        <dbReference type="ARBA" id="ARBA00022879"/>
    </source>
</evidence>
<dbReference type="InterPro" id="IPR036377">
    <property type="entry name" value="Gp120_core_sf"/>
</dbReference>
<evidence type="ECO:0000256" key="27">
    <source>
        <dbReference type="ARBA" id="ARBA00023157"/>
    </source>
</evidence>
<evidence type="ECO:0000313" key="45">
    <source>
        <dbReference type="EMBL" id="ACS67732.1"/>
    </source>
</evidence>
<comment type="subcellular location">
    <subcellularLocation>
        <location evidence="3">Host cell membrane</location>
        <topology evidence="3">Peripheral membrane protein</topology>
    </subcellularLocation>
    <subcellularLocation>
        <location evidence="1">Host cell membrane</location>
        <topology evidence="1">Single-pass type I membrane protein</topology>
    </subcellularLocation>
    <subcellularLocation>
        <location evidence="2">Host endosome membrane</location>
        <topology evidence="2">Peripheral membrane protein</topology>
    </subcellularLocation>
    <subcellularLocation>
        <location evidence="5">Host endosome membrane</location>
        <topology evidence="5">Single-pass type I membrane protein</topology>
    </subcellularLocation>
    <subcellularLocation>
        <location evidence="6">Virion membrane</location>
        <topology evidence="6">Peripheral membrane protein</topology>
    </subcellularLocation>
    <subcellularLocation>
        <location evidence="4">Virion membrane</location>
        <topology evidence="4">Single-pass type I membrane protein</topology>
    </subcellularLocation>
</comment>
<dbReference type="EMBL" id="FJ444108">
    <property type="protein sequence ID" value="ACS67736.1"/>
    <property type="molecule type" value="Genomic_DNA"/>
</dbReference>
<dbReference type="EMBL" id="FJ444103">
    <property type="protein sequence ID" value="ACS67731.1"/>
    <property type="molecule type" value="Genomic_DNA"/>
</dbReference>
<evidence type="ECO:0000313" key="47">
    <source>
        <dbReference type="EMBL" id="ACS67736.1"/>
    </source>
</evidence>
<reference evidence="56" key="5">
    <citation type="journal article" date="2019" name="J. Virol.">
        <title>Primary HIV-1 strains use Nef to downmodulate HLA-E surface expression.</title>
        <authorList>
            <person name="Thans T.V.S."/>
            <person name="Akko J.I."/>
            <person name="Niehrs A."/>
            <person name="Garcia-Beltran W.F."/>
            <person name="Richert L."/>
            <person name="Sturzel C.M."/>
            <person name="Ford C.T."/>
            <person name="Li H."/>
            <person name="Ochsenbauer C."/>
            <person name="Kappes J.C."/>
            <person name="Hahn B.H."/>
            <person name="Kirchhoff F."/>
            <person name="Martrus G."/>
            <person name="Sauter D."/>
            <person name="Altfeld M."/>
            <person name="Holzemer A."/>
        </authorList>
    </citation>
    <scope>NUCLEOTIDE SEQUENCE</scope>
    <source>
        <strain evidence="56">CH236_TF</strain>
    </source>
</reference>
<comment type="domain">
    <text evidence="32">The YXXL motif is involved in determining the exact site of viral release at the surface of infected mononuclear cells and promotes endocytosis. YXXL and di-leucine endocytosis motifs interact directly or indirectly with the clathrin adapter complexes, opperate independently, and their activities are not additive.</text>
</comment>
<evidence type="ECO:0000256" key="11">
    <source>
        <dbReference type="ARBA" id="ARBA00022581"/>
    </source>
</evidence>
<keyword evidence="9 32" id="KW-1032">Host cell membrane</keyword>
<dbReference type="GO" id="GO:0075512">
    <property type="term" value="P:clathrin-dependent endocytosis of virus by host cell"/>
    <property type="evidence" value="ECO:0007669"/>
    <property type="project" value="UniProtKB-UniRule"/>
</dbReference>
<dbReference type="GO" id="GO:0044175">
    <property type="term" value="C:host cell endosome membrane"/>
    <property type="evidence" value="ECO:0007669"/>
    <property type="project" value="UniProtKB-SubCell"/>
</dbReference>
<keyword evidence="31 32" id="KW-1160">Virus entry into host cell</keyword>
<evidence type="ECO:0000256" key="32">
    <source>
        <dbReference type="HAMAP-Rule" id="MF_04083"/>
    </source>
</evidence>
<feature type="domain" description="Human immunodeficiency virus 1 envelope glycoprotein Gp120" evidence="35">
    <location>
        <begin position="31"/>
        <end position="520"/>
    </location>
</feature>
<evidence type="ECO:0000313" key="54">
    <source>
        <dbReference type="EMBL" id="ACS67746.1"/>
    </source>
</evidence>
<dbReference type="SUPFAM" id="SSF58069">
    <property type="entry name" value="Virus ectodomain"/>
    <property type="match status" value="1"/>
</dbReference>
<dbReference type="FunFam" id="2.170.40.20:FF:000003">
    <property type="entry name" value="Envelope glycoprotein gp160"/>
    <property type="match status" value="1"/>
</dbReference>
<dbReference type="EMBL" id="FJ444109">
    <property type="protein sequence ID" value="ACS67737.1"/>
    <property type="molecule type" value="Genomic_DNA"/>
</dbReference>
<evidence type="ECO:0000256" key="22">
    <source>
        <dbReference type="ARBA" id="ARBA00022989"/>
    </source>
</evidence>
<keyword evidence="10 32" id="KW-1165">Clathrin-mediated endocytosis of virus by host</keyword>
<organism evidence="37">
    <name type="scientific">Human immunodeficiency virus type 1</name>
    <name type="common">HIV-1</name>
    <dbReference type="NCBI Taxonomy" id="11676"/>
    <lineage>
        <taxon>Viruses</taxon>
        <taxon>Riboviria</taxon>
        <taxon>Pararnavirae</taxon>
        <taxon>Artverviricota</taxon>
        <taxon>Revtraviricetes</taxon>
        <taxon>Ortervirales</taxon>
        <taxon>Retroviridae</taxon>
        <taxon>Orthoretrovirinae</taxon>
        <taxon>Lentivirus</taxon>
        <taxon>Lentivirus humimdef1</taxon>
    </lineage>
</organism>
<dbReference type="Pfam" id="PF00516">
    <property type="entry name" value="GP120"/>
    <property type="match status" value="1"/>
</dbReference>
<comment type="PTM">
    <text evidence="32">Highly glycosylated by host. The high number of glycan on the protein is reffered to as 'glycan shield' because it contributes to hide protein sequence from adaptive immune system.</text>
</comment>
<evidence type="ECO:0000256" key="15">
    <source>
        <dbReference type="ARBA" id="ARBA00022703"/>
    </source>
</evidence>
<keyword evidence="20 32" id="KW-0261">Viral envelope protein</keyword>
<evidence type="ECO:0000256" key="8">
    <source>
        <dbReference type="ARBA" id="ARBA00022510"/>
    </source>
</evidence>
<evidence type="ECO:0000313" key="53">
    <source>
        <dbReference type="EMBL" id="ACS67745.1"/>
    </source>
</evidence>
<keyword evidence="14 32" id="KW-0812">Transmembrane</keyword>
<dbReference type="EMBL" id="FJ444116">
    <property type="protein sequence ID" value="ACS67744.1"/>
    <property type="molecule type" value="Genomic_DNA"/>
</dbReference>
<evidence type="ECO:0000313" key="39">
    <source>
        <dbReference type="EMBL" id="ACS67724.1"/>
    </source>
</evidence>
<evidence type="ECO:0000256" key="30">
    <source>
        <dbReference type="ARBA" id="ARBA00023288"/>
    </source>
</evidence>
<comment type="subunit">
    <text evidence="32">The mature envelope protein (Env) consists of a homotrimer of non-covalently associated gp120-gp41 heterodimers. The resulting complex protrudes from the virus surface as a spike. There seems to be as few as 10 spikes on the average virion. Surface protein gp120 interacts with host CD4, CCR5 and CXCR4. Gp120 also interacts with the C-type lectins CD209/DC-SIGN and CLEC4M/DC-SIGNR (collectively referred to as DC-SIGN(R)). Gp120 and gp41 interact with GalCer. Gp120 interacts with host ITGA4/ITGB7 complex; on CD4+ T-cells, this interaction results in rapid activation of integrin ITGAL/LFA-1, which facilitates efficient cell-to-cell spreading of HIV-1. Gp120 interacts with cell-associated heparan sulfate; this interaction increases virus infectivity on permissive cells and may be involved in infection of CD4- cells.</text>
</comment>
<evidence type="ECO:0000256" key="5">
    <source>
        <dbReference type="ARBA" id="ARBA00004578"/>
    </source>
</evidence>
<reference evidence="55" key="4">
    <citation type="submission" date="2013-04" db="EMBL/GenBank/DDBJ databases">
        <authorList>
            <person name="Ping L.-H."/>
        </authorList>
    </citation>
    <scope>NUCLEOTIDE SEQUENCE</scope>
    <source>
        <strain evidence="55">704809221_1B3</strain>
    </source>
</reference>
<feature type="coiled-coil region" evidence="32">
    <location>
        <begin position="642"/>
        <end position="676"/>
    </location>
</feature>
<dbReference type="FunFam" id="2.170.40.20:FF:000004">
    <property type="entry name" value="Envelope glycoprotein gp160"/>
    <property type="match status" value="1"/>
</dbReference>
<dbReference type="GO" id="GO:0052031">
    <property type="term" value="P:symbiont-mediated perturbation of host defense response"/>
    <property type="evidence" value="ECO:0007669"/>
    <property type="project" value="UniProtKB-UniRule"/>
</dbReference>
<dbReference type="InterPro" id="IPR000777">
    <property type="entry name" value="HIV1_Gp120"/>
</dbReference>
<dbReference type="GO" id="GO:0019082">
    <property type="term" value="P:viral protein processing"/>
    <property type="evidence" value="ECO:0007669"/>
    <property type="project" value="UniProtKB-UniRule"/>
</dbReference>
<evidence type="ECO:0000256" key="4">
    <source>
        <dbReference type="ARBA" id="ARBA00004563"/>
    </source>
</evidence>
<feature type="disulfide bond" evidence="32">
    <location>
        <begin position="229"/>
        <end position="258"/>
    </location>
</feature>
<keyword evidence="30 32" id="KW-0449">Lipoprotein</keyword>
<reference evidence="37" key="2">
    <citation type="journal article" date="2009" name="J. Virol.">
        <title>Quantitating the multiplicity of infection with human immunodeficiency virus type 1 subtype C reveals a non-poisson distribution of transmitted variants.</title>
        <authorList>
            <consortium name="CAPRISA Acute Infection Study Team"/>
            <consortium name="Center for HIV-AIDS Vaccine Immunology Consortium"/>
            <person name="Abrahams M.R."/>
            <person name="Anderson J.A."/>
            <person name="Giorgi E.E."/>
            <person name="Seoighe C."/>
            <person name="Mlisana K."/>
            <person name="Ping L.H."/>
            <person name="Athreya G.S."/>
            <person name="Treurnicht F.K."/>
            <person name="Keele B.F."/>
            <person name="Wood N."/>
            <person name="Salazar-Gonzalez J.F."/>
            <person name="Bhattacharya T."/>
            <person name="Chu H."/>
            <person name="Hoffman I."/>
            <person name="Galvin S."/>
            <person name="Mapanje C."/>
            <person name="Kazembe P."/>
            <person name="Thebus R."/>
            <person name="Fiscus S."/>
            <person name="Hide W."/>
            <person name="Cohen M.S."/>
            <person name="Karim S.A."/>
            <person name="Haynes B.F."/>
            <person name="Shaw G.M."/>
            <person name="Hahn B.H."/>
            <person name="Korber B.T."/>
            <person name="Swanstrom R."/>
            <person name="Williamson C."/>
        </authorList>
    </citation>
    <scope>NUCLEOTIDE SEQUENCE</scope>
    <source>
        <strain evidence="54">704809221_1B11</strain>
        <strain evidence="53">704809221_1B12</strain>
        <strain evidence="52">704809221_1B3</strain>
        <strain evidence="51">704809221_1C1</strain>
        <strain evidence="50">704809221_1C10</strain>
        <strain evidence="49">704809221_1C4</strain>
        <strain evidence="48">704809221_1C7</strain>
        <strain evidence="47">704809221_1D1</strain>
        <strain evidence="46">704809221_1D4</strain>
        <strain evidence="45">704809221_1D7</strain>
        <strain evidence="44">704809221_1E1</strain>
        <strain evidence="43">704809221_1E4</strain>
        <strain evidence="42">704809221_1E7</strain>
        <strain evidence="41">704809221_1E9</strain>
        <strain evidence="40">704809221_1F9</strain>
        <strain evidence="39">704809221_1G4</strain>
        <strain evidence="38">704809221_2E2</strain>
        <strain evidence="37">704809221_2G3</strain>
    </source>
</reference>
<comment type="PTM">
    <text evidence="32">Specific enzymatic cleavages in vivo yield mature proteins. Envelope glycoproteins are synthesized as a inactive precursor that is heavily N-glycosylated and processed likely by host cell furin in the Golgi to yield the mature SU and TM proteins. The cleavage site between SU and TM requires the minimal sequence [KR]-X-[KR]-R. About 2 of the 9 disulfide bonds of gp41 are reduced by P4HB/PDI, following binding to CD4 receptor.</text>
</comment>
<evidence type="ECO:0000256" key="29">
    <source>
        <dbReference type="ARBA" id="ARBA00023280"/>
    </source>
</evidence>
<dbReference type="EMBL" id="KC894118">
    <property type="protein sequence ID" value="AGV38447.1"/>
    <property type="molecule type" value="Genomic_RNA"/>
</dbReference>
<keyword evidence="29 32" id="KW-0899">Viral immunoevasion</keyword>
<comment type="subcellular location">
    <molecule>Transmembrane protein gp41</molecule>
    <subcellularLocation>
        <location evidence="32">Virion membrane</location>
        <topology evidence="32">Single-pass type I membrane protein</topology>
    </subcellularLocation>
    <subcellularLocation>
        <location evidence="32">Host cell membrane</location>
        <topology evidence="32">Single-pass type I membrane protein</topology>
    </subcellularLocation>
    <subcellularLocation>
        <location evidence="32">Host endosome membrane</location>
        <topology evidence="32">Single-pass type I membrane protein</topology>
    </subcellularLocation>
    <text evidence="32">It is probably concentrated at the site of budding and incorporated into the virions possibly by contacts between the cytoplasmic tail of Env and the N-terminus of Gag.</text>
</comment>
<comment type="domain">
    <text evidence="32 33">The 17 amino acids long immunosuppressive region is present in many retroviral envelope proteins. Synthetic peptides derived from this relatively conserved sequence inhibit immune function in vitro and in vivo.</text>
</comment>
<comment type="subcellular location">
    <molecule>Surface protein gp120</molecule>
    <subcellularLocation>
        <location evidence="32">Virion membrane</location>
        <topology evidence="32">Peripheral membrane protein</topology>
    </subcellularLocation>
    <subcellularLocation>
        <location evidence="32">Host cell membrane</location>
        <topology evidence="32">Peripheral membrane protein</topology>
    </subcellularLocation>
    <subcellularLocation>
        <location evidence="32">Host endosome membrane</location>
        <topology evidence="32">Single-pass type I membrane protein</topology>
    </subcellularLocation>
    <text evidence="32">The surface protein is not anchored to the viral envelope, but associates with the extravirion surface through its binding to TM. It is probably concentrated at the site of budding and incorporated into the virions possibly by contacts between the cytoplasmic tail of Env and the N-terminus of Gag.</text>
</comment>
<evidence type="ECO:0000256" key="17">
    <source>
        <dbReference type="ARBA" id="ARBA00022804"/>
    </source>
</evidence>
<evidence type="ECO:0000256" key="19">
    <source>
        <dbReference type="ARBA" id="ARBA00022870"/>
    </source>
</evidence>
<evidence type="ECO:0000313" key="51">
    <source>
        <dbReference type="EMBL" id="ACS67742.1"/>
    </source>
</evidence>
<feature type="transmembrane region" description="Helical" evidence="33">
    <location>
        <begin position="687"/>
        <end position="714"/>
    </location>
</feature>
<feature type="short sequence motif" description="YXXL motif; contains endocytosis signal" evidence="32">
    <location>
        <begin position="721"/>
        <end position="724"/>
    </location>
</feature>
<dbReference type="GO" id="GO:0019062">
    <property type="term" value="P:virion attachment to host cell"/>
    <property type="evidence" value="ECO:0007669"/>
    <property type="project" value="UniProtKB-UniRule"/>
</dbReference>
<evidence type="ECO:0000256" key="6">
    <source>
        <dbReference type="ARBA" id="ARBA00004650"/>
    </source>
</evidence>
<dbReference type="EMBL" id="FJ444097">
    <property type="protein sequence ID" value="ACS67725.1"/>
    <property type="molecule type" value="Genomic_DNA"/>
</dbReference>
<feature type="region of interest" description="Disordered" evidence="34">
    <location>
        <begin position="728"/>
        <end position="747"/>
    </location>
</feature>
<keyword evidence="27 32" id="KW-1015">Disulfide bond</keyword>
<dbReference type="EMBL" id="FJ444092">
    <property type="protein sequence ID" value="ACS67720.1"/>
    <property type="molecule type" value="Genomic_DNA"/>
</dbReference>
<evidence type="ECO:0000256" key="9">
    <source>
        <dbReference type="ARBA" id="ARBA00022511"/>
    </source>
</evidence>
<dbReference type="EMBL" id="FJ444099">
    <property type="protein sequence ID" value="ACS67727.1"/>
    <property type="molecule type" value="Genomic_DNA"/>
</dbReference>
<keyword evidence="17 32" id="KW-1161">Viral attachment to host cell</keyword>
<evidence type="ECO:0000256" key="1">
    <source>
        <dbReference type="ARBA" id="ARBA00004402"/>
    </source>
</evidence>
<organismHost>
    <name type="scientific">Homo sapiens</name>
    <name type="common">Human</name>
    <dbReference type="NCBI Taxonomy" id="9606"/>
</organismHost>
<comment type="miscellaneous">
    <text evidence="32">HIV-1 lineages are divided in three main groups, M (for Major), O (for Outlier), and N (for New, or Non-M, Non-O). The vast majority of strains found worldwide belong to the group M. Group O seems to be endemic to and largely confined to Cameroon and neighboring countries in West Central Africa, where these viruses represent a small minority of HIV-1 strains. The group N is represented by a limited number of isolates from Cameroonian persons. The group M is further subdivided in 9 clades or subtypes (A to D, F to H, J and K).</text>
</comment>
<comment type="caution">
    <text evidence="32 33">Lacks conserved residue(s) required for the propagation of feature annotation.</text>
</comment>
<comment type="function">
    <text evidence="32">Envelope glycoprotein gp160: Oligomerizes in the host endoplasmic reticulum into predominantly trimers. In a second time, gp160 transits in the host Golgi, where glycosylation is completed. The precursor is then proteolytically cleaved in the trans-Golgi and thereby activated by cellular furin or furin-like proteases to produce gp120 and gp41.</text>
</comment>
<evidence type="ECO:0000256" key="7">
    <source>
        <dbReference type="ARBA" id="ARBA00022506"/>
    </source>
</evidence>
<dbReference type="EMBL" id="FJ444094">
    <property type="protein sequence ID" value="ACS67722.1"/>
    <property type="molecule type" value="Genomic_DNA"/>
</dbReference>
<feature type="compositionally biased region" description="Basic and acidic residues" evidence="34">
    <location>
        <begin position="734"/>
        <end position="747"/>
    </location>
</feature>
<evidence type="ECO:0000313" key="43">
    <source>
        <dbReference type="EMBL" id="ACS67729.1"/>
    </source>
</evidence>
<evidence type="ECO:0000313" key="42">
    <source>
        <dbReference type="EMBL" id="ACS67728.1"/>
    </source>
</evidence>
<evidence type="ECO:0000256" key="12">
    <source>
        <dbReference type="ARBA" id="ARBA00022595"/>
    </source>
</evidence>
<keyword evidence="28 32" id="KW-0325">Glycoprotein</keyword>
<dbReference type="EMBL" id="FJ444114">
    <property type="protein sequence ID" value="ACS67742.1"/>
    <property type="molecule type" value="Genomic_DNA"/>
</dbReference>
<feature type="disulfide bond" evidence="32">
    <location>
        <begin position="51"/>
        <end position="71"/>
    </location>
</feature>
<evidence type="ECO:0000313" key="38">
    <source>
        <dbReference type="EMBL" id="ACS67722.1"/>
    </source>
</evidence>
<feature type="chain" id="PRO_5042638591" description="Envelope glycoprotein gp160" evidence="32">
    <location>
        <begin position="30"/>
        <end position="872"/>
    </location>
</feature>
<evidence type="ECO:0000313" key="41">
    <source>
        <dbReference type="EMBL" id="ACS67727.1"/>
    </source>
</evidence>
<dbReference type="Gene3D" id="2.170.40.20">
    <property type="entry name" value="Human immunodeficiency virus 1, Gp160, envelope glycoprotein"/>
    <property type="match status" value="2"/>
</dbReference>
<protein>
    <recommendedName>
        <fullName evidence="32">Envelope glycoprotein gp160</fullName>
    </recommendedName>
    <alternativeName>
        <fullName evidence="32">Env polyprotein</fullName>
    </alternativeName>
    <component>
        <recommendedName>
            <fullName evidence="32">Surface protein gp120</fullName>
            <shortName evidence="32">SU</shortName>
        </recommendedName>
        <alternativeName>
            <fullName evidence="32">Glycoprotein 120</fullName>
            <shortName evidence="32">gp120</shortName>
        </alternativeName>
    </component>
    <component>
        <recommendedName>
            <fullName evidence="32">Transmembrane protein gp41</fullName>
            <shortName evidence="32">TM</shortName>
        </recommendedName>
        <alternativeName>
            <fullName evidence="32">Glycoprotein 41</fullName>
            <shortName evidence="32">gp41</shortName>
        </alternativeName>
    </component>
</protein>
<dbReference type="GO" id="GO:0019031">
    <property type="term" value="C:viral envelope"/>
    <property type="evidence" value="ECO:0007669"/>
    <property type="project" value="UniProtKB-KW"/>
</dbReference>
<evidence type="ECO:0000259" key="36">
    <source>
        <dbReference type="Pfam" id="PF00517"/>
    </source>
</evidence>
<keyword evidence="8 32" id="KW-1170">Fusion of virus membrane with host endosomal membrane</keyword>
<keyword evidence="15 32" id="KW-0053">Apoptosis</keyword>
<dbReference type="EMBL" id="FJ444101">
    <property type="protein sequence ID" value="ACS67729.1"/>
    <property type="molecule type" value="Genomic_DNA"/>
</dbReference>
<reference evidence="37" key="1">
    <citation type="submission" date="2008-10" db="EMBL/GenBank/DDBJ databases">
        <authorList>
            <person name="Hraber P.T."/>
        </authorList>
    </citation>
    <scope>NUCLEOTIDE SEQUENCE</scope>
    <source>
        <strain evidence="54">704809221_1B11</strain>
        <strain evidence="53">704809221_1B12</strain>
        <strain evidence="52">704809221_1B3</strain>
        <strain evidence="51">704809221_1C1</strain>
        <strain evidence="50">704809221_1C10</strain>
        <strain evidence="49">704809221_1C4</strain>
        <strain evidence="48">704809221_1C7</strain>
        <strain evidence="47">704809221_1D1</strain>
        <strain evidence="46">704809221_1D4</strain>
        <strain evidence="45">704809221_1D7</strain>
        <strain evidence="44">704809221_1E1</strain>
        <strain evidence="43">704809221_1E4</strain>
        <strain evidence="42">704809221_1E7</strain>
        <strain evidence="41">704809221_1E9</strain>
        <strain evidence="40">704809221_1F9</strain>
        <strain evidence="39">704809221_1G4</strain>
        <strain evidence="38">704809221_2E2</strain>
        <strain evidence="37">704809221_2G3</strain>
    </source>
</reference>
<evidence type="ECO:0000256" key="23">
    <source>
        <dbReference type="ARBA" id="ARBA00023046"/>
    </source>
</evidence>
<evidence type="ECO:0000313" key="56">
    <source>
        <dbReference type="EMBL" id="QDZ37796.1"/>
    </source>
</evidence>
<comment type="domain">
    <text evidence="32">Some of the most genetically diverse regions of the viral genome are present in Env. They are called variable regions 1 through 5 (V1 through V5). Coreceptor usage of gp120 is determined mainly by the primary structure of the third variable region (V3) in the outer domain of gp120. The sequence of V3 determines which coreceptor, CCR5 and/or CXCR4 (corresponding to R5/macrophage, X4/T cell and R5X4/T cell and macrophage tropism), is used to trigger the fusion potential of the Env complex, and hence which cells the virus can infect. Binding to CCR5 involves a region adjacent in addition to V3.</text>
</comment>
<feature type="region of interest" description="MPER; binding to GalCer" evidence="32">
    <location>
        <begin position="671"/>
        <end position="692"/>
    </location>
</feature>
<dbReference type="GO" id="GO:1903908">
    <property type="term" value="P:positive regulation of plasma membrane raft polarization"/>
    <property type="evidence" value="ECO:0007669"/>
    <property type="project" value="UniProtKB-UniRule"/>
</dbReference>
<evidence type="ECO:0000256" key="24">
    <source>
        <dbReference type="ARBA" id="ARBA00023054"/>
    </source>
</evidence>
<evidence type="ECO:0000256" key="2">
    <source>
        <dbReference type="ARBA" id="ARBA00004433"/>
    </source>
</evidence>
<feature type="transmembrane region" description="Helical" evidence="33">
    <location>
        <begin position="13"/>
        <end position="33"/>
    </location>
</feature>
<evidence type="ECO:0000256" key="21">
    <source>
        <dbReference type="ARBA" id="ARBA00022890"/>
    </source>
</evidence>
<evidence type="ECO:0000256" key="31">
    <source>
        <dbReference type="ARBA" id="ARBA00023296"/>
    </source>
</evidence>
<evidence type="ECO:0000256" key="10">
    <source>
        <dbReference type="ARBA" id="ARBA00022570"/>
    </source>
</evidence>
<dbReference type="GO" id="GO:0055036">
    <property type="term" value="C:virion membrane"/>
    <property type="evidence" value="ECO:0007669"/>
    <property type="project" value="UniProtKB-SubCell"/>
</dbReference>
<feature type="transmembrane region" description="Helical" evidence="33">
    <location>
        <begin position="521"/>
        <end position="544"/>
    </location>
</feature>
<dbReference type="GO" id="GO:0016020">
    <property type="term" value="C:membrane"/>
    <property type="evidence" value="ECO:0007669"/>
    <property type="project" value="UniProtKB-UniRule"/>
</dbReference>
<dbReference type="EMBL" id="FJ444105">
    <property type="protein sequence ID" value="ACS67733.1"/>
    <property type="molecule type" value="Genomic_DNA"/>
</dbReference>
<dbReference type="EMBL" id="FJ444111">
    <property type="protein sequence ID" value="ACS67739.1"/>
    <property type="molecule type" value="Genomic_DNA"/>
</dbReference>
<comment type="similarity">
    <text evidence="32">Belongs to the HIV-1 env protein family.</text>
</comment>
<evidence type="ECO:0000256" key="16">
    <source>
        <dbReference type="ARBA" id="ARBA00022729"/>
    </source>
</evidence>
<evidence type="ECO:0000259" key="35">
    <source>
        <dbReference type="Pfam" id="PF00516"/>
    </source>
</evidence>
<evidence type="ECO:0000256" key="28">
    <source>
        <dbReference type="ARBA" id="ARBA00023180"/>
    </source>
</evidence>
<evidence type="ECO:0000313" key="46">
    <source>
        <dbReference type="EMBL" id="ACS67733.1"/>
    </source>
</evidence>
<evidence type="ECO:0000313" key="55">
    <source>
        <dbReference type="EMBL" id="AGV38447.1"/>
    </source>
</evidence>
<dbReference type="InterPro" id="IPR000328">
    <property type="entry name" value="GP41-like"/>
</dbReference>
<dbReference type="EMBL" id="FJ444100">
    <property type="protein sequence ID" value="ACS67728.1"/>
    <property type="molecule type" value="Genomic_DNA"/>
</dbReference>
<feature type="disulfide bond" evidence="32">
    <location>
        <begin position="607"/>
        <end position="613"/>
    </location>
</feature>
<comment type="miscellaneous">
    <text evidence="32">Inhibitors targeting HIV-1 viral envelope proteins are used as antiretroviral drugs. Attachment of virions to the cell surface via non-specific interactions and CD4 binding can be blocked by inhibitors that include cyanovirin-N, cyclotriazadisulfonamide analogs, PRO 2000, TNX 355 and PRO 542. In addition, BMS 806 can block CD4-induced conformational changes. Env interactions with the coreceptor molecules can be targeted by CCR5 antagonists including SCH-D, maraviroc (UK 427857) and aplaviroc (GW 873140), and the CXCR4 antagonist AMD 070. Fusion of viral and cellular membranes can be inhibited by peptides such as enfuvirtide and tifuvirtide (T 1249). Resistance to inhibitors associated with mutations in Env are observed. Most of the time, single mutations confer only a modest reduction in drug susceptibility. Combination of several mutations is usually required to develop a high-level drug resistance.</text>
</comment>
<evidence type="ECO:0000313" key="40">
    <source>
        <dbReference type="EMBL" id="ACS67725.1"/>
    </source>
</evidence>